<name>A0ACC6RWU8_9BURK</name>
<evidence type="ECO:0000313" key="1">
    <source>
        <dbReference type="EMBL" id="MEM5406239.1"/>
    </source>
</evidence>
<reference evidence="1" key="1">
    <citation type="submission" date="2024-01" db="EMBL/GenBank/DDBJ databases">
        <title>The diversity of rhizobia nodulating Mimosa spp. in eleven states of Brazil covering several biomes is determined by host plant, location, and edaphic factors.</title>
        <authorList>
            <person name="Rouws L."/>
            <person name="Barauna A."/>
            <person name="Beukes C."/>
            <person name="De Faria S.M."/>
            <person name="Gross E."/>
            <person name="Dos Reis Junior F.B."/>
            <person name="Simon M."/>
            <person name="Maluk M."/>
            <person name="Odee D.W."/>
            <person name="Kenicer G."/>
            <person name="Young J.P.W."/>
            <person name="Reis V.M."/>
            <person name="Zilli J."/>
            <person name="James E.K."/>
        </authorList>
    </citation>
    <scope>NUCLEOTIDE SEQUENCE</scope>
    <source>
        <strain evidence="1">JPY452</strain>
    </source>
</reference>
<dbReference type="EMBL" id="JAYMRU010000066">
    <property type="protein sequence ID" value="MEM5406239.1"/>
    <property type="molecule type" value="Genomic_DNA"/>
</dbReference>
<sequence length="112" mass="13027">MPIRPENRARYPKDWKQIVEKVRERSGNRCEGSPDFPDCRAANGEPHPETGSRVVLTTAHLDHVPEHCDLENLRHWCQRCHLNYDKHHHAETMRATRRARLAVADLFANLGE</sequence>
<organism evidence="1 2">
    <name type="scientific">Paraburkholderia unamae</name>
    <dbReference type="NCBI Taxonomy" id="219649"/>
    <lineage>
        <taxon>Bacteria</taxon>
        <taxon>Pseudomonadati</taxon>
        <taxon>Pseudomonadota</taxon>
        <taxon>Betaproteobacteria</taxon>
        <taxon>Burkholderiales</taxon>
        <taxon>Burkholderiaceae</taxon>
        <taxon>Paraburkholderia</taxon>
    </lineage>
</organism>
<gene>
    <name evidence="1" type="ORF">VSR83_40745</name>
</gene>
<evidence type="ECO:0000313" key="2">
    <source>
        <dbReference type="Proteomes" id="UP001392318"/>
    </source>
</evidence>
<comment type="caution">
    <text evidence="1">The sequence shown here is derived from an EMBL/GenBank/DDBJ whole genome shotgun (WGS) entry which is preliminary data.</text>
</comment>
<accession>A0ACC6RWU8</accession>
<protein>
    <submittedName>
        <fullName evidence="1">Uncharacterized protein</fullName>
    </submittedName>
</protein>
<keyword evidence="2" id="KW-1185">Reference proteome</keyword>
<proteinExistence type="predicted"/>
<dbReference type="Proteomes" id="UP001392318">
    <property type="component" value="Unassembled WGS sequence"/>
</dbReference>